<evidence type="ECO:0000313" key="2">
    <source>
        <dbReference type="EMBL" id="KAJ9535675.1"/>
    </source>
</evidence>
<proteinExistence type="predicted"/>
<dbReference type="EMBL" id="JARYMX010000165">
    <property type="protein sequence ID" value="KAJ9535675.1"/>
    <property type="molecule type" value="Genomic_DNA"/>
</dbReference>
<dbReference type="InterPro" id="IPR036691">
    <property type="entry name" value="Endo/exonu/phosph_ase_sf"/>
</dbReference>
<dbReference type="InterPro" id="IPR043502">
    <property type="entry name" value="DNA/RNA_pol_sf"/>
</dbReference>
<gene>
    <name evidence="2" type="ORF">OSB04_un001172</name>
</gene>
<dbReference type="InterPro" id="IPR026960">
    <property type="entry name" value="RVT-Znf"/>
</dbReference>
<evidence type="ECO:0000259" key="1">
    <source>
        <dbReference type="PROSITE" id="PS50878"/>
    </source>
</evidence>
<dbReference type="Pfam" id="PF14111">
    <property type="entry name" value="DUF4283"/>
    <property type="match status" value="1"/>
</dbReference>
<dbReference type="SUPFAM" id="SSF56672">
    <property type="entry name" value="DNA/RNA polymerases"/>
    <property type="match status" value="1"/>
</dbReference>
<reference evidence="2" key="1">
    <citation type="submission" date="2023-03" db="EMBL/GenBank/DDBJ databases">
        <title>Chromosome-scale reference genome and RAD-based genetic map of yellow starthistle (Centaurea solstitialis) reveal putative structural variation and QTLs associated with invader traits.</title>
        <authorList>
            <person name="Reatini B."/>
            <person name="Cang F.A."/>
            <person name="Jiang Q."/>
            <person name="Mckibben M.T.W."/>
            <person name="Barker M.S."/>
            <person name="Rieseberg L.H."/>
            <person name="Dlugosch K.M."/>
        </authorList>
    </citation>
    <scope>NUCLEOTIDE SEQUENCE</scope>
    <source>
        <strain evidence="2">CAN-66</strain>
        <tissue evidence="2">Leaf</tissue>
    </source>
</reference>
<dbReference type="InterPro" id="IPR025558">
    <property type="entry name" value="DUF4283"/>
</dbReference>
<comment type="caution">
    <text evidence="2">The sequence shown here is derived from an EMBL/GenBank/DDBJ whole genome shotgun (WGS) entry which is preliminary data.</text>
</comment>
<dbReference type="PANTHER" id="PTHR33116:SF78">
    <property type="entry name" value="OS12G0587133 PROTEIN"/>
    <property type="match status" value="1"/>
</dbReference>
<dbReference type="PROSITE" id="PS50878">
    <property type="entry name" value="RT_POL"/>
    <property type="match status" value="1"/>
</dbReference>
<feature type="domain" description="Reverse transcriptase" evidence="1">
    <location>
        <begin position="948"/>
        <end position="1227"/>
    </location>
</feature>
<name>A0AA38SGB8_9ASTR</name>
<accession>A0AA38SGB8</accession>
<organism evidence="2 3">
    <name type="scientific">Centaurea solstitialis</name>
    <name type="common">yellow star-thistle</name>
    <dbReference type="NCBI Taxonomy" id="347529"/>
    <lineage>
        <taxon>Eukaryota</taxon>
        <taxon>Viridiplantae</taxon>
        <taxon>Streptophyta</taxon>
        <taxon>Embryophyta</taxon>
        <taxon>Tracheophyta</taxon>
        <taxon>Spermatophyta</taxon>
        <taxon>Magnoliopsida</taxon>
        <taxon>eudicotyledons</taxon>
        <taxon>Gunneridae</taxon>
        <taxon>Pentapetalae</taxon>
        <taxon>asterids</taxon>
        <taxon>campanulids</taxon>
        <taxon>Asterales</taxon>
        <taxon>Asteraceae</taxon>
        <taxon>Carduoideae</taxon>
        <taxon>Cardueae</taxon>
        <taxon>Centaureinae</taxon>
        <taxon>Centaurea</taxon>
    </lineage>
</organism>
<dbReference type="Proteomes" id="UP001172457">
    <property type="component" value="Unassembled WGS sequence"/>
</dbReference>
<dbReference type="InterPro" id="IPR000477">
    <property type="entry name" value="RT_dom"/>
</dbReference>
<dbReference type="Gene3D" id="3.60.10.10">
    <property type="entry name" value="Endonuclease/exonuclease/phosphatase"/>
    <property type="match status" value="1"/>
</dbReference>
<evidence type="ECO:0000313" key="3">
    <source>
        <dbReference type="Proteomes" id="UP001172457"/>
    </source>
</evidence>
<dbReference type="SUPFAM" id="SSF56219">
    <property type="entry name" value="DNase I-like"/>
    <property type="match status" value="1"/>
</dbReference>
<protein>
    <recommendedName>
        <fullName evidence="1">Reverse transcriptase domain-containing protein</fullName>
    </recommendedName>
</protein>
<dbReference type="Pfam" id="PF00078">
    <property type="entry name" value="RVT_1"/>
    <property type="match status" value="1"/>
</dbReference>
<sequence>MAAVGEVPVAPNVDEKRYEESFPDLQSSNQRVSVFHRLNTPGKENRWNFTAEEKAKFADVVGENHTKSLKFFPPSSKMDVRVQIPIELAKQAAKTYHATLYGYFLGQRLPFAQVQQSVKRAWGKFGFTELMMNANGVYFFRFNDEGGCAQAIEQGPLFIRGVPLFVFVWDPSKGLTKPVHSMCPLWIKLYNIPLVAFNVEGIGRIASAIGVPKQMDSATASMCDRAWGRPGFAKVLVEAWATGELKREIEVVVPSINGENDVTVKVRVEYDWEPAQCSHCMVFGHKKSACAKDVVSNGKPKMKEVDADGFTKVATKKWVQKVFKDGGESSSAGVNAGAKVRVGTTESSTEPPTCEQEDAPVIMSETMVNVASETEASLVEISPPKTVESEMNTTTVRSPPKSTMLDLGDASSMASLSTDVPIVEPVVRKFQPPPPSKPPIKGILKNPNRFSALADEELRNKDGSDWMLEHPWSECTDKTKRGKEKYFVKWNVFCSLLETHVKPDLVPNICKSVFGDWKWVSNTNVSNQGTRIIFAWDDRIGDVMLLNMHAQFLHCFVRIRGGQHSFFVTIVYGANDWMVRKELWSGLRQAKVIMGDKPWALMGDFNAMLFPHDGFGGCSRRKACMEDFYHCVEDIEVLDVSYTGIHYTWIQKPKGGDGLHRKLDRIMVNTDFMESFNGTSATFLPHGISDHALGILCIDVGLRKKSRGFKFDNFMADEEDFIKIVENAWGQPVFGSFMHKLLVRLKSLKQPLRCLRNRFGDVSKRVAFLKTELDAVQLACDLDPSNNDLLEDLAHLFLAYERALIDENSYFRQRAKVTWLKEGDINTKFFHNAVKERRGRNVIRAIQDMEGNFVFDEDVSTVLVNHFQVFLGMNDPAVVADLSVDLFANRLSLADSLEMIRPITNEDIKHALFSIGNDKAPGSDGFSAKFFKKAWPIIGDDVQVAVHNFFYSGRMTKEINHTLLCLIPKVPNASRISDFRPISCCTVLYKIISKIISDRMKPYLNHIVGPTQSAFIPGRRIADNILMAHELVAGYQRDTGQPRCAFKIDLRKAYDTVDWDYMSTMLHGFGFHPVLCKWISEMLNTSSFSIALNGETFGFFKGARGLRQGDPISPYLFTLVMEGFSMILKQCIQEATSFLFHQGCEDMNITHLCFADDLFVFTGGNLASVDVLKRALEIFKVKSGLEPNLAKSEIFFCNVTSDVKAAILNSLPLQPGTFPIRYLGVPLSPTCLQVSDFSPLIDKVRGRIHKWKSKFLSFGGRKQLIQSVLHSMQLYWMMVFLIPSSVTHELEKMFRDFLWAQGDDARGKCKVAWERVCTPISCGGLGFKRLALWNRALLTKHIWEILNHRNSLWINFLWRYRIMNGSFWSIRSRPHWSWCFRKLLLLRPTVRKFFMYSLGDGNTVNAWEDTWLAIGPLSSVITYRRFHAVGFRLDSVVKDVISTCAGVWPQEWTSTNPEAFLTPLPNIVPDQSDTLMWVDENTHGCEFTIKAAWKSLSGGNALVPWVKYVWFKSHIPKHSFCLWTACLGRLPTQDHLSSWKENPPDLICPLCECCLDSHDHLFFTCPYSKDVWRKVKREVGLHGFPESWTLIMDLLNEGRGPAKLIQRLALAATLYFVWMERNTRLFRKTKRVGMQIFKDIRSVIMERMAYRNNCLRMF</sequence>
<keyword evidence="3" id="KW-1185">Reference proteome</keyword>
<dbReference type="Pfam" id="PF13966">
    <property type="entry name" value="zf-RVT"/>
    <property type="match status" value="1"/>
</dbReference>
<dbReference type="PANTHER" id="PTHR33116">
    <property type="entry name" value="REVERSE TRANSCRIPTASE ZINC-BINDING DOMAIN-CONTAINING PROTEIN-RELATED-RELATED"/>
    <property type="match status" value="1"/>
</dbReference>
<dbReference type="CDD" id="cd01650">
    <property type="entry name" value="RT_nLTR_like"/>
    <property type="match status" value="1"/>
</dbReference>